<dbReference type="Pfam" id="PF00378">
    <property type="entry name" value="ECH_1"/>
    <property type="match status" value="1"/>
</dbReference>
<dbReference type="EMBL" id="CP116942">
    <property type="protein sequence ID" value="WCO65983.1"/>
    <property type="molecule type" value="Genomic_DNA"/>
</dbReference>
<dbReference type="InterPro" id="IPR001753">
    <property type="entry name" value="Enoyl-CoA_hydra/iso"/>
</dbReference>
<dbReference type="SUPFAM" id="SSF52096">
    <property type="entry name" value="ClpP/crotonase"/>
    <property type="match status" value="1"/>
</dbReference>
<organism evidence="1 2">
    <name type="scientific">Iamia majanohamensis</name>
    <dbReference type="NCBI Taxonomy" id="467976"/>
    <lineage>
        <taxon>Bacteria</taxon>
        <taxon>Bacillati</taxon>
        <taxon>Actinomycetota</taxon>
        <taxon>Acidimicrobiia</taxon>
        <taxon>Acidimicrobiales</taxon>
        <taxon>Iamiaceae</taxon>
        <taxon>Iamia</taxon>
    </lineage>
</organism>
<dbReference type="AlphaFoldDB" id="A0AAE9Y7R3"/>
<proteinExistence type="predicted"/>
<dbReference type="InterPro" id="IPR029045">
    <property type="entry name" value="ClpP/crotonase-like_dom_sf"/>
</dbReference>
<dbReference type="PANTHER" id="PTHR11941:SF54">
    <property type="entry name" value="ENOYL-COA HYDRATASE, MITOCHONDRIAL"/>
    <property type="match status" value="1"/>
</dbReference>
<name>A0AAE9Y7R3_9ACTN</name>
<evidence type="ECO:0000313" key="2">
    <source>
        <dbReference type="Proteomes" id="UP001216390"/>
    </source>
</evidence>
<reference evidence="1" key="1">
    <citation type="submission" date="2023-01" db="EMBL/GenBank/DDBJ databases">
        <title>The diversity of Class Acidimicrobiia in South China Sea sediment environments and the proposal of Iamia marina sp. nov., a novel species of the genus Iamia.</title>
        <authorList>
            <person name="He Y."/>
            <person name="Tian X."/>
        </authorList>
    </citation>
    <scope>NUCLEOTIDE SEQUENCE</scope>
    <source>
        <strain evidence="1">DSM 19957</strain>
    </source>
</reference>
<accession>A0AAE9Y7R3</accession>
<dbReference type="GO" id="GO:0003824">
    <property type="term" value="F:catalytic activity"/>
    <property type="evidence" value="ECO:0007669"/>
    <property type="project" value="UniProtKB-ARBA"/>
</dbReference>
<sequence length="237" mass="24359">MADDPTPTRFEIDGDVAVLTLDDGKANAIGHATLDALHDAVERAEADASALVVAGGARAFSAGYDLAVMTESTEAMRGLVAAGARLLMRLYGASLPTIAACTGHALAGGALTLLACDERIGPDGAPAKIGLNEVAIGMPLPVFAVELARDRLSPRHLTAAVTGRVYDPAGAVEVGYLDRVVPPDQVVEAAMATARERAALRRGAVARTKSALRARTIDEVLATLDDDIAALTGPDGR</sequence>
<dbReference type="PANTHER" id="PTHR11941">
    <property type="entry name" value="ENOYL-COA HYDRATASE-RELATED"/>
    <property type="match status" value="1"/>
</dbReference>
<keyword evidence="2" id="KW-1185">Reference proteome</keyword>
<dbReference type="CDD" id="cd06558">
    <property type="entry name" value="crotonase-like"/>
    <property type="match status" value="1"/>
</dbReference>
<gene>
    <name evidence="1" type="ORF">PO878_15895</name>
</gene>
<dbReference type="Proteomes" id="UP001216390">
    <property type="component" value="Chromosome"/>
</dbReference>
<evidence type="ECO:0000313" key="1">
    <source>
        <dbReference type="EMBL" id="WCO65983.1"/>
    </source>
</evidence>
<dbReference type="RefSeq" id="WP_272735509.1">
    <property type="nucleotide sequence ID" value="NZ_CP116942.1"/>
</dbReference>
<dbReference type="NCBIfam" id="NF004858">
    <property type="entry name" value="PRK06213.1"/>
    <property type="match status" value="1"/>
</dbReference>
<protein>
    <submittedName>
        <fullName evidence="1">Crotonase/enoyl-CoA hydratase family protein</fullName>
    </submittedName>
</protein>
<dbReference type="KEGG" id="ima:PO878_15895"/>
<dbReference type="Gene3D" id="3.90.226.10">
    <property type="entry name" value="2-enoyl-CoA Hydratase, Chain A, domain 1"/>
    <property type="match status" value="1"/>
</dbReference>
<dbReference type="GO" id="GO:0006635">
    <property type="term" value="P:fatty acid beta-oxidation"/>
    <property type="evidence" value="ECO:0007669"/>
    <property type="project" value="TreeGrafter"/>
</dbReference>